<evidence type="ECO:0000313" key="1">
    <source>
        <dbReference type="EMBL" id="TWW10382.1"/>
    </source>
</evidence>
<dbReference type="GeneID" id="83549116"/>
<accession>A0A2C8EST9</accession>
<protein>
    <submittedName>
        <fullName evidence="1">Uncharacterized protein</fullName>
    </submittedName>
</protein>
<gene>
    <name evidence="1" type="ORF">LABALGLTS371_14530</name>
</gene>
<comment type="caution">
    <text evidence="1">The sequence shown here is derived from an EMBL/GenBank/DDBJ whole genome shotgun (WGS) entry which is preliminary data.</text>
</comment>
<dbReference type="AlphaFoldDB" id="A0A2C8EST9"/>
<dbReference type="RefSeq" id="WP_057974706.1">
    <property type="nucleotide sequence ID" value="NZ_CBCRTS010000008.1"/>
</dbReference>
<evidence type="ECO:0000313" key="2">
    <source>
        <dbReference type="Proteomes" id="UP000321659"/>
    </source>
</evidence>
<name>A0A2C8EST9_9LACO</name>
<proteinExistence type="predicted"/>
<organism evidence="1 2">
    <name type="scientific">Dellaglioa algida</name>
    <dbReference type="NCBI Taxonomy" id="105612"/>
    <lineage>
        <taxon>Bacteria</taxon>
        <taxon>Bacillati</taxon>
        <taxon>Bacillota</taxon>
        <taxon>Bacilli</taxon>
        <taxon>Lactobacillales</taxon>
        <taxon>Lactobacillaceae</taxon>
        <taxon>Dellaglioa</taxon>
    </lineage>
</organism>
<dbReference type="EMBL" id="SRRQ01000014">
    <property type="protein sequence ID" value="TWW10382.1"/>
    <property type="molecule type" value="Genomic_DNA"/>
</dbReference>
<dbReference type="Proteomes" id="UP000321659">
    <property type="component" value="Unassembled WGS sequence"/>
</dbReference>
<reference evidence="1 2" key="1">
    <citation type="submission" date="2019-04" db="EMBL/GenBank/DDBJ databases">
        <title>In vitro growth and metabolic characteristics of meat-borne Lactobacillus algidus strains.</title>
        <authorList>
            <person name="Sade E."/>
            <person name="Per J."/>
            <person name="Tytti H."/>
            <person name="Johanna B.K."/>
        </authorList>
    </citation>
    <scope>NUCLEOTIDE SEQUENCE [LARGE SCALE GENOMIC DNA]</scope>
    <source>
        <strain evidence="1 2">LTS37-1</strain>
    </source>
</reference>
<sequence>MLEHSEIFTRLSSLKTRLQWLTYFQRFFDFILFYFGGVSFFGGNPIMLFGTLFTKGEGLLLTLMVAAITFSITALKRDPRRVGRILITILDGQLSEKEIMIIRQFQKYAR</sequence>